<comment type="similarity">
    <text evidence="1">Belongs to the carotenoid oxygenase family.</text>
</comment>
<keyword evidence="7" id="KW-1185">Reference proteome</keyword>
<dbReference type="EMBL" id="ML994611">
    <property type="protein sequence ID" value="KAF2194618.1"/>
    <property type="molecule type" value="Genomic_DNA"/>
</dbReference>
<name>A0A6A6EV23_9PEZI</name>
<evidence type="ECO:0000256" key="1">
    <source>
        <dbReference type="ARBA" id="ARBA00006787"/>
    </source>
</evidence>
<evidence type="ECO:0008006" key="8">
    <source>
        <dbReference type="Google" id="ProtNLM"/>
    </source>
</evidence>
<dbReference type="GO" id="GO:0016121">
    <property type="term" value="P:carotene catabolic process"/>
    <property type="evidence" value="ECO:0007669"/>
    <property type="project" value="TreeGrafter"/>
</dbReference>
<dbReference type="OrthoDB" id="407010at2759"/>
<keyword evidence="3" id="KW-0560">Oxidoreductase</keyword>
<dbReference type="InterPro" id="IPR004294">
    <property type="entry name" value="Carotenoid_Oase"/>
</dbReference>
<evidence type="ECO:0000313" key="6">
    <source>
        <dbReference type="EMBL" id="KAF2194618.1"/>
    </source>
</evidence>
<evidence type="ECO:0000256" key="3">
    <source>
        <dbReference type="ARBA" id="ARBA00023002"/>
    </source>
</evidence>
<evidence type="ECO:0000313" key="7">
    <source>
        <dbReference type="Proteomes" id="UP000800200"/>
    </source>
</evidence>
<sequence length="532" mass="59410">MDSWPNDPGVSIAVHDSIRTTNKTHPVKLTVKGNIPSYATGVLYRTGPLGYKVDTSKGNTWTANHWFDGLSAVHRFQIDCLKDEPVQVTYRSRRIVDELLQRVKETGNLDSITFAAKRDPCKSFFKKVMTIFAQARTTPNIGVTLSVNMPGVSEIQSEKSPQANGHSSGIKTLHTKTDANVFRSINPETLEPEGVAHQSSLHPDLKGPLSAAHAKSDPETGDIYNFNLDFGAVCTYRIFCTLAYIYSILLSENYVILCVWNSHITKSGLSILWNKNFLEAIAPFDASQKAVWYVIDRRQGKGLLSKYESDAFFCFHTINAWEESLSTNPSKTDIICELSMYDNLELLHRYYYDNLLSSGKGHEKYVGKKREDTISSFARFSLPDIKSAEKGKMGQAELVYKADKMISADLPTINPAYLTRKHRYTYGVCDRLKSSFMDGIVKFDNQNQTSIIWEVEAHTPGEPIFVADPEGKDEDDGLLLSVVLDGIQGKSYLLCLNAKDLKEVGRAEMEGPMAFGFHGAHVPRKGKYGGDI</sequence>
<dbReference type="PANTHER" id="PTHR10543">
    <property type="entry name" value="BETA-CAROTENE DIOXYGENASE"/>
    <property type="match status" value="1"/>
</dbReference>
<organism evidence="6 7">
    <name type="scientific">Zopfia rhizophila CBS 207.26</name>
    <dbReference type="NCBI Taxonomy" id="1314779"/>
    <lineage>
        <taxon>Eukaryota</taxon>
        <taxon>Fungi</taxon>
        <taxon>Dikarya</taxon>
        <taxon>Ascomycota</taxon>
        <taxon>Pezizomycotina</taxon>
        <taxon>Dothideomycetes</taxon>
        <taxon>Dothideomycetes incertae sedis</taxon>
        <taxon>Zopfiaceae</taxon>
        <taxon>Zopfia</taxon>
    </lineage>
</organism>
<feature type="binding site" evidence="5">
    <location>
        <position position="518"/>
    </location>
    <ligand>
        <name>Fe cation</name>
        <dbReference type="ChEBI" id="CHEBI:24875"/>
        <note>catalytic</note>
    </ligand>
</feature>
<dbReference type="PANTHER" id="PTHR10543:SF24">
    <property type="entry name" value="CAROTENOID ISOMEROOXYGENASE"/>
    <property type="match status" value="1"/>
</dbReference>
<protein>
    <recommendedName>
        <fullName evidence="8">Carotenoid oxygenase</fullName>
    </recommendedName>
</protein>
<dbReference type="Pfam" id="PF03055">
    <property type="entry name" value="RPE65"/>
    <property type="match status" value="1"/>
</dbReference>
<keyword evidence="2 5" id="KW-0479">Metal-binding</keyword>
<evidence type="ECO:0000256" key="5">
    <source>
        <dbReference type="PIRSR" id="PIRSR604294-1"/>
    </source>
</evidence>
<proteinExistence type="inferred from homology"/>
<evidence type="ECO:0000256" key="4">
    <source>
        <dbReference type="ARBA" id="ARBA00023004"/>
    </source>
</evidence>
<gene>
    <name evidence="6" type="ORF">K469DRAFT_734422</name>
</gene>
<dbReference type="GO" id="GO:0046872">
    <property type="term" value="F:metal ion binding"/>
    <property type="evidence" value="ECO:0007669"/>
    <property type="project" value="UniProtKB-KW"/>
</dbReference>
<keyword evidence="4 5" id="KW-0408">Iron</keyword>
<feature type="binding site" evidence="5">
    <location>
        <position position="316"/>
    </location>
    <ligand>
        <name>Fe cation</name>
        <dbReference type="ChEBI" id="CHEBI:24875"/>
        <note>catalytic</note>
    </ligand>
</feature>
<evidence type="ECO:0000256" key="2">
    <source>
        <dbReference type="ARBA" id="ARBA00022723"/>
    </source>
</evidence>
<feature type="binding site" evidence="5">
    <location>
        <position position="213"/>
    </location>
    <ligand>
        <name>Fe cation</name>
        <dbReference type="ChEBI" id="CHEBI:24875"/>
        <note>catalytic</note>
    </ligand>
</feature>
<dbReference type="AlphaFoldDB" id="A0A6A6EV23"/>
<dbReference type="GO" id="GO:0010436">
    <property type="term" value="F:carotenoid dioxygenase activity"/>
    <property type="evidence" value="ECO:0007669"/>
    <property type="project" value="TreeGrafter"/>
</dbReference>
<comment type="cofactor">
    <cofactor evidence="5">
        <name>Fe(2+)</name>
        <dbReference type="ChEBI" id="CHEBI:29033"/>
    </cofactor>
    <text evidence="5">Binds 1 Fe(2+) ion per subunit.</text>
</comment>
<reference evidence="6" key="1">
    <citation type="journal article" date="2020" name="Stud. Mycol.">
        <title>101 Dothideomycetes genomes: a test case for predicting lifestyles and emergence of pathogens.</title>
        <authorList>
            <person name="Haridas S."/>
            <person name="Albert R."/>
            <person name="Binder M."/>
            <person name="Bloem J."/>
            <person name="Labutti K."/>
            <person name="Salamov A."/>
            <person name="Andreopoulos B."/>
            <person name="Baker S."/>
            <person name="Barry K."/>
            <person name="Bills G."/>
            <person name="Bluhm B."/>
            <person name="Cannon C."/>
            <person name="Castanera R."/>
            <person name="Culley D."/>
            <person name="Daum C."/>
            <person name="Ezra D."/>
            <person name="Gonzalez J."/>
            <person name="Henrissat B."/>
            <person name="Kuo A."/>
            <person name="Liang C."/>
            <person name="Lipzen A."/>
            <person name="Lutzoni F."/>
            <person name="Magnuson J."/>
            <person name="Mondo S."/>
            <person name="Nolan M."/>
            <person name="Ohm R."/>
            <person name="Pangilinan J."/>
            <person name="Park H.-J."/>
            <person name="Ramirez L."/>
            <person name="Alfaro M."/>
            <person name="Sun H."/>
            <person name="Tritt A."/>
            <person name="Yoshinaga Y."/>
            <person name="Zwiers L.-H."/>
            <person name="Turgeon B."/>
            <person name="Goodwin S."/>
            <person name="Spatafora J."/>
            <person name="Crous P."/>
            <person name="Grigoriev I."/>
        </authorList>
    </citation>
    <scope>NUCLEOTIDE SEQUENCE</scope>
    <source>
        <strain evidence="6">CBS 207.26</strain>
    </source>
</reference>
<dbReference type="Proteomes" id="UP000800200">
    <property type="component" value="Unassembled WGS sequence"/>
</dbReference>
<accession>A0A6A6EV23</accession>